<keyword evidence="3 5" id="KW-1133">Transmembrane helix</keyword>
<name>A0AAE1J918_9HYPO</name>
<evidence type="ECO:0000256" key="1">
    <source>
        <dbReference type="ARBA" id="ARBA00004141"/>
    </source>
</evidence>
<keyword evidence="4 5" id="KW-0472">Membrane</keyword>
<dbReference type="GO" id="GO:1990961">
    <property type="term" value="P:xenobiotic detoxification by transmembrane export across the plasma membrane"/>
    <property type="evidence" value="ECO:0007669"/>
    <property type="project" value="TreeGrafter"/>
</dbReference>
<reference evidence="6" key="1">
    <citation type="submission" date="2023-11" db="EMBL/GenBank/DDBJ databases">
        <title>The genome sequences of three competitors of mushroom-forming fungi.</title>
        <authorList>
            <person name="Beijen E."/>
            <person name="Ohm R.A."/>
        </authorList>
    </citation>
    <scope>NUCLEOTIDE SEQUENCE</scope>
    <source>
        <strain evidence="6">CBS 100526</strain>
    </source>
</reference>
<gene>
    <name evidence="6" type="ORF">Triagg1_5570</name>
</gene>
<evidence type="ECO:0000256" key="3">
    <source>
        <dbReference type="ARBA" id="ARBA00022989"/>
    </source>
</evidence>
<dbReference type="InterPro" id="IPR036259">
    <property type="entry name" value="MFS_trans_sf"/>
</dbReference>
<dbReference type="RefSeq" id="XP_062755370.1">
    <property type="nucleotide sequence ID" value="XM_062900099.1"/>
</dbReference>
<dbReference type="PANTHER" id="PTHR23502">
    <property type="entry name" value="MAJOR FACILITATOR SUPERFAMILY"/>
    <property type="match status" value="1"/>
</dbReference>
<protein>
    <submittedName>
        <fullName evidence="6">Uncharacterized protein</fullName>
    </submittedName>
</protein>
<feature type="transmembrane region" description="Helical" evidence="5">
    <location>
        <begin position="62"/>
        <end position="81"/>
    </location>
</feature>
<keyword evidence="2 5" id="KW-0812">Transmembrane</keyword>
<dbReference type="SUPFAM" id="SSF103473">
    <property type="entry name" value="MFS general substrate transporter"/>
    <property type="match status" value="1"/>
</dbReference>
<dbReference type="EMBL" id="JAWRVG010000020">
    <property type="protein sequence ID" value="KAK4072893.1"/>
    <property type="molecule type" value="Genomic_DNA"/>
</dbReference>
<feature type="transmembrane region" description="Helical" evidence="5">
    <location>
        <begin position="23"/>
        <end position="42"/>
    </location>
</feature>
<dbReference type="GO" id="GO:0015244">
    <property type="term" value="F:fluconazole transmembrane transporter activity"/>
    <property type="evidence" value="ECO:0007669"/>
    <property type="project" value="TreeGrafter"/>
</dbReference>
<feature type="transmembrane region" description="Helical" evidence="5">
    <location>
        <begin position="102"/>
        <end position="123"/>
    </location>
</feature>
<dbReference type="GeneID" id="87920004"/>
<evidence type="ECO:0000313" key="6">
    <source>
        <dbReference type="EMBL" id="KAK4072893.1"/>
    </source>
</evidence>
<sequence length="128" mass="14588">MSTSAVLFNALVKPMEIMMKDPSIFFVKLYTGYFYGVFYTFFEVFPLVFPVMYGFNLGQSGLTFLSCLVGVIIGLAAYFAYLQFYMVPDNINRGFREQEHRLVPAIIGSFLLPIGLFIFAWTADPSIR</sequence>
<accession>A0AAE1J918</accession>
<organism evidence="6 7">
    <name type="scientific">Trichoderma aggressivum f. europaeum</name>
    <dbReference type="NCBI Taxonomy" id="173218"/>
    <lineage>
        <taxon>Eukaryota</taxon>
        <taxon>Fungi</taxon>
        <taxon>Dikarya</taxon>
        <taxon>Ascomycota</taxon>
        <taxon>Pezizomycotina</taxon>
        <taxon>Sordariomycetes</taxon>
        <taxon>Hypocreomycetidae</taxon>
        <taxon>Hypocreales</taxon>
        <taxon>Hypocreaceae</taxon>
        <taxon>Trichoderma</taxon>
    </lineage>
</organism>
<evidence type="ECO:0000256" key="4">
    <source>
        <dbReference type="ARBA" id="ARBA00023136"/>
    </source>
</evidence>
<comment type="subcellular location">
    <subcellularLocation>
        <location evidence="1">Membrane</location>
        <topology evidence="1">Multi-pass membrane protein</topology>
    </subcellularLocation>
</comment>
<dbReference type="Proteomes" id="UP001273209">
    <property type="component" value="Unassembled WGS sequence"/>
</dbReference>
<evidence type="ECO:0000256" key="2">
    <source>
        <dbReference type="ARBA" id="ARBA00022692"/>
    </source>
</evidence>
<dbReference type="AlphaFoldDB" id="A0AAE1J918"/>
<proteinExistence type="predicted"/>
<dbReference type="GO" id="GO:0005886">
    <property type="term" value="C:plasma membrane"/>
    <property type="evidence" value="ECO:0007669"/>
    <property type="project" value="TreeGrafter"/>
</dbReference>
<keyword evidence="7" id="KW-1185">Reference proteome</keyword>
<evidence type="ECO:0000256" key="5">
    <source>
        <dbReference type="SAM" id="Phobius"/>
    </source>
</evidence>
<evidence type="ECO:0000313" key="7">
    <source>
        <dbReference type="Proteomes" id="UP001273209"/>
    </source>
</evidence>
<comment type="caution">
    <text evidence="6">The sequence shown here is derived from an EMBL/GenBank/DDBJ whole genome shotgun (WGS) entry which is preliminary data.</text>
</comment>
<dbReference type="PANTHER" id="PTHR23502:SF23">
    <property type="entry name" value="FLUCONAZOLE RESISTANCE PROTEIN 1"/>
    <property type="match status" value="1"/>
</dbReference>